<dbReference type="RefSeq" id="XP_031022953.1">
    <property type="nucleotide sequence ID" value="XM_031171087.1"/>
</dbReference>
<dbReference type="PANTHER" id="PTHR18884">
    <property type="entry name" value="SEPTIN"/>
    <property type="match status" value="1"/>
</dbReference>
<dbReference type="STRING" id="1806994.A0A507C1Y2"/>
<dbReference type="PROSITE" id="PS51719">
    <property type="entry name" value="G_SEPTIN"/>
    <property type="match status" value="1"/>
</dbReference>
<dbReference type="InterPro" id="IPR030379">
    <property type="entry name" value="G_SEPTIN_dom"/>
</dbReference>
<dbReference type="InterPro" id="IPR027417">
    <property type="entry name" value="P-loop_NTPase"/>
</dbReference>
<feature type="domain" description="Septin-type G" evidence="5">
    <location>
        <begin position="17"/>
        <end position="296"/>
    </location>
</feature>
<gene>
    <name evidence="6" type="ORF">SmJEL517_g05160</name>
</gene>
<dbReference type="GO" id="GO:0005525">
    <property type="term" value="F:GTP binding"/>
    <property type="evidence" value="ECO:0007669"/>
    <property type="project" value="UniProtKB-KW"/>
</dbReference>
<name>A0A507C1Y2_9FUNG</name>
<evidence type="ECO:0000256" key="3">
    <source>
        <dbReference type="RuleBase" id="RU004560"/>
    </source>
</evidence>
<comment type="caution">
    <text evidence="6">The sequence shown here is derived from an EMBL/GenBank/DDBJ whole genome shotgun (WGS) entry which is preliminary data.</text>
</comment>
<evidence type="ECO:0000256" key="1">
    <source>
        <dbReference type="ARBA" id="ARBA00022741"/>
    </source>
</evidence>
<keyword evidence="2 3" id="KW-0342">GTP-binding</keyword>
<evidence type="ECO:0000256" key="4">
    <source>
        <dbReference type="SAM" id="MobiDB-lite"/>
    </source>
</evidence>
<proteinExistence type="inferred from homology"/>
<accession>A0A507C1Y2</accession>
<evidence type="ECO:0000256" key="2">
    <source>
        <dbReference type="ARBA" id="ARBA00023134"/>
    </source>
</evidence>
<dbReference type="Gene3D" id="3.40.50.300">
    <property type="entry name" value="P-loop containing nucleotide triphosphate hydrolases"/>
    <property type="match status" value="1"/>
</dbReference>
<dbReference type="CDD" id="cd01850">
    <property type="entry name" value="CDC_Septin"/>
    <property type="match status" value="1"/>
</dbReference>
<protein>
    <recommendedName>
        <fullName evidence="5">Septin-type G domain-containing protein</fullName>
    </recommendedName>
</protein>
<dbReference type="SUPFAM" id="SSF52540">
    <property type="entry name" value="P-loop containing nucleoside triphosphate hydrolases"/>
    <property type="match status" value="1"/>
</dbReference>
<dbReference type="InterPro" id="IPR016491">
    <property type="entry name" value="Septin"/>
</dbReference>
<dbReference type="EMBL" id="QEAO01000043">
    <property type="protein sequence ID" value="TPX31545.1"/>
    <property type="molecule type" value="Genomic_DNA"/>
</dbReference>
<dbReference type="GeneID" id="42006384"/>
<dbReference type="GO" id="GO:0005938">
    <property type="term" value="C:cell cortex"/>
    <property type="evidence" value="ECO:0007669"/>
    <property type="project" value="UniProtKB-ARBA"/>
</dbReference>
<dbReference type="Pfam" id="PF00735">
    <property type="entry name" value="Septin"/>
    <property type="match status" value="1"/>
</dbReference>
<feature type="region of interest" description="Disordered" evidence="4">
    <location>
        <begin position="300"/>
        <end position="319"/>
    </location>
</feature>
<evidence type="ECO:0000313" key="7">
    <source>
        <dbReference type="Proteomes" id="UP000319731"/>
    </source>
</evidence>
<dbReference type="Proteomes" id="UP000319731">
    <property type="component" value="Unassembled WGS sequence"/>
</dbReference>
<dbReference type="GO" id="GO:0032156">
    <property type="term" value="C:septin cytoskeleton"/>
    <property type="evidence" value="ECO:0007669"/>
    <property type="project" value="UniProtKB-ARBA"/>
</dbReference>
<comment type="similarity">
    <text evidence="3">Belongs to the TRAFAC class TrmE-Era-EngA-EngB-Septin-like GTPase superfamily. Septin GTPase family.</text>
</comment>
<dbReference type="AlphaFoldDB" id="A0A507C1Y2"/>
<reference evidence="6 7" key="1">
    <citation type="journal article" date="2019" name="Sci. Rep.">
        <title>Comparative genomics of chytrid fungi reveal insights into the obligate biotrophic and pathogenic lifestyle of Synchytrium endobioticum.</title>
        <authorList>
            <person name="van de Vossenberg B.T.L.H."/>
            <person name="Warris S."/>
            <person name="Nguyen H.D.T."/>
            <person name="van Gent-Pelzer M.P.E."/>
            <person name="Joly D.L."/>
            <person name="van de Geest H.C."/>
            <person name="Bonants P.J.M."/>
            <person name="Smith D.S."/>
            <person name="Levesque C.A."/>
            <person name="van der Lee T.A.J."/>
        </authorList>
    </citation>
    <scope>NUCLEOTIDE SEQUENCE [LARGE SCALE GENOMIC DNA]</scope>
    <source>
        <strain evidence="6 7">JEL517</strain>
    </source>
</reference>
<keyword evidence="7" id="KW-1185">Reference proteome</keyword>
<evidence type="ECO:0000313" key="6">
    <source>
        <dbReference type="EMBL" id="TPX31545.1"/>
    </source>
</evidence>
<sequence length="319" mass="35524">MSGPPPAIAPPTAPAEAKKATLSGYVGRGGLGKSTLVNTLLASHLLDSKASKKASDPPRKTTEIQNISHVLEENGVKLKVTITDTPGYGDQVNNENCWEPIVKFIKDQYATYLRRELTPNREKRIPDTRVHVVLFFIEPTGLGLKALDVTVLQKLSEIANVVPVIAKSDSLTLEERSAFKKRIRQEIEFHGIRCYPLPDADDEPVLTDQDKAERAQAQQMRDMIPFSVVGSERNIVVDGKAVRGRRTKWGMINVEDQSHCEFVPLRAFLLRTHLQDLIETTGLLHYEAFRTRQLLALKESSAPSKVPGDVSRDPSVRNM</sequence>
<feature type="compositionally biased region" description="Basic and acidic residues" evidence="4">
    <location>
        <begin position="310"/>
        <end position="319"/>
    </location>
</feature>
<dbReference type="OrthoDB" id="416553at2759"/>
<organism evidence="6 7">
    <name type="scientific">Synchytrium microbalum</name>
    <dbReference type="NCBI Taxonomy" id="1806994"/>
    <lineage>
        <taxon>Eukaryota</taxon>
        <taxon>Fungi</taxon>
        <taxon>Fungi incertae sedis</taxon>
        <taxon>Chytridiomycota</taxon>
        <taxon>Chytridiomycota incertae sedis</taxon>
        <taxon>Chytridiomycetes</taxon>
        <taxon>Synchytriales</taxon>
        <taxon>Synchytriaceae</taxon>
        <taxon>Synchytrium</taxon>
    </lineage>
</organism>
<evidence type="ECO:0000259" key="5">
    <source>
        <dbReference type="PROSITE" id="PS51719"/>
    </source>
</evidence>
<keyword evidence="1 3" id="KW-0547">Nucleotide-binding</keyword>
<dbReference type="PIRSF" id="PIRSF006698">
    <property type="entry name" value="Septin"/>
    <property type="match status" value="1"/>
</dbReference>